<accession>A0A8J7UK24</accession>
<evidence type="ECO:0000313" key="2">
    <source>
        <dbReference type="Proteomes" id="UP000666240"/>
    </source>
</evidence>
<gene>
    <name evidence="1" type="ORF">J5Y06_18645</name>
</gene>
<dbReference type="Proteomes" id="UP000666240">
    <property type="component" value="Unassembled WGS sequence"/>
</dbReference>
<dbReference type="RefSeq" id="WP_209336692.1">
    <property type="nucleotide sequence ID" value="NZ_JAGIYY010000008.1"/>
</dbReference>
<protein>
    <submittedName>
        <fullName evidence="1">Uncharacterized protein</fullName>
    </submittedName>
</protein>
<organism evidence="1 2">
    <name type="scientific">Tianweitania sediminis</name>
    <dbReference type="NCBI Taxonomy" id="1502156"/>
    <lineage>
        <taxon>Bacteria</taxon>
        <taxon>Pseudomonadati</taxon>
        <taxon>Pseudomonadota</taxon>
        <taxon>Alphaproteobacteria</taxon>
        <taxon>Hyphomicrobiales</taxon>
        <taxon>Phyllobacteriaceae</taxon>
        <taxon>Tianweitania</taxon>
    </lineage>
</organism>
<name>A0A8J7UK24_9HYPH</name>
<evidence type="ECO:0000313" key="1">
    <source>
        <dbReference type="EMBL" id="MBP0440673.1"/>
    </source>
</evidence>
<proteinExistence type="predicted"/>
<sequence length="60" mass="6994">MKLQTAFALVDKRGIDLGSVFEKEREVRVYADRTDPQWKAKGYTIRKVHITVVDDGVWQE</sequence>
<comment type="caution">
    <text evidence="1">The sequence shown here is derived from an EMBL/GenBank/DDBJ whole genome shotgun (WGS) entry which is preliminary data.</text>
</comment>
<dbReference type="AlphaFoldDB" id="A0A8J7UK24"/>
<reference evidence="1" key="1">
    <citation type="submission" date="2021-03" db="EMBL/GenBank/DDBJ databases">
        <title>Genome sequencing and assembly of Tianweitania sediminis.</title>
        <authorList>
            <person name="Chhetri G."/>
        </authorList>
    </citation>
    <scope>NUCLEOTIDE SEQUENCE</scope>
    <source>
        <strain evidence="1">Z8</strain>
    </source>
</reference>
<keyword evidence="2" id="KW-1185">Reference proteome</keyword>
<dbReference type="EMBL" id="JAGIYY010000008">
    <property type="protein sequence ID" value="MBP0440673.1"/>
    <property type="molecule type" value="Genomic_DNA"/>
</dbReference>